<evidence type="ECO:0000313" key="7">
    <source>
        <dbReference type="Proteomes" id="UP000307092"/>
    </source>
</evidence>
<dbReference type="SFLD" id="SFLDS00029">
    <property type="entry name" value="Radical_SAM"/>
    <property type="match status" value="1"/>
</dbReference>
<dbReference type="GO" id="GO:0003824">
    <property type="term" value="F:catalytic activity"/>
    <property type="evidence" value="ECO:0007669"/>
    <property type="project" value="InterPro"/>
</dbReference>
<dbReference type="Gene3D" id="3.80.30.20">
    <property type="entry name" value="tm_1862 like domain"/>
    <property type="match status" value="1"/>
</dbReference>
<keyword evidence="4" id="KW-0408">Iron</keyword>
<keyword evidence="5" id="KW-0411">Iron-sulfur</keyword>
<dbReference type="GO" id="GO:0005829">
    <property type="term" value="C:cytosol"/>
    <property type="evidence" value="ECO:0007669"/>
    <property type="project" value="TreeGrafter"/>
</dbReference>
<organism evidence="6 7">
    <name type="scientific">Neisseria gonorrhoeae</name>
    <dbReference type="NCBI Taxonomy" id="485"/>
    <lineage>
        <taxon>Bacteria</taxon>
        <taxon>Pseudomonadati</taxon>
        <taxon>Pseudomonadota</taxon>
        <taxon>Betaproteobacteria</taxon>
        <taxon>Neisseriales</taxon>
        <taxon>Neisseriaceae</taxon>
        <taxon>Neisseria</taxon>
    </lineage>
</organism>
<evidence type="ECO:0000313" key="6">
    <source>
        <dbReference type="EMBL" id="TJX00542.1"/>
    </source>
</evidence>
<dbReference type="AlphaFoldDB" id="A0AAX2TLA4"/>
<dbReference type="InterPro" id="IPR007197">
    <property type="entry name" value="rSAM"/>
</dbReference>
<evidence type="ECO:0000256" key="2">
    <source>
        <dbReference type="ARBA" id="ARBA00022691"/>
    </source>
</evidence>
<feature type="non-terminal residue" evidence="6">
    <location>
        <position position="134"/>
    </location>
</feature>
<dbReference type="Proteomes" id="UP000307092">
    <property type="component" value="Unassembled WGS sequence"/>
</dbReference>
<accession>A0AAX2TLA4</accession>
<feature type="non-terminal residue" evidence="6">
    <location>
        <position position="1"/>
    </location>
</feature>
<dbReference type="InterPro" id="IPR051198">
    <property type="entry name" value="BchE-like"/>
</dbReference>
<dbReference type="SUPFAM" id="SSF102114">
    <property type="entry name" value="Radical SAM enzymes"/>
    <property type="match status" value="1"/>
</dbReference>
<dbReference type="RefSeq" id="WP_146710799.1">
    <property type="nucleotide sequence ID" value="NZ_SUQX01000341.1"/>
</dbReference>
<evidence type="ECO:0000256" key="4">
    <source>
        <dbReference type="ARBA" id="ARBA00023004"/>
    </source>
</evidence>
<comment type="caution">
    <text evidence="6">The sequence shown here is derived from an EMBL/GenBank/DDBJ whole genome shotgun (WGS) entry which is preliminary data.</text>
</comment>
<dbReference type="PANTHER" id="PTHR43409">
    <property type="entry name" value="ANAEROBIC MAGNESIUM-PROTOPORPHYRIN IX MONOMETHYL ESTER CYCLASE-RELATED"/>
    <property type="match status" value="1"/>
</dbReference>
<proteinExistence type="predicted"/>
<dbReference type="EMBL" id="SUQX01000341">
    <property type="protein sequence ID" value="TJX00542.1"/>
    <property type="molecule type" value="Genomic_DNA"/>
</dbReference>
<dbReference type="PANTHER" id="PTHR43409:SF9">
    <property type="entry name" value="BLR2995 PROTEIN"/>
    <property type="match status" value="1"/>
</dbReference>
<dbReference type="GO" id="GO:0046872">
    <property type="term" value="F:metal ion binding"/>
    <property type="evidence" value="ECO:0007669"/>
    <property type="project" value="UniProtKB-KW"/>
</dbReference>
<keyword evidence="2" id="KW-0949">S-adenosyl-L-methionine</keyword>
<protein>
    <submittedName>
        <fullName evidence="6">Radical SAM protein</fullName>
    </submittedName>
</protein>
<comment type="cofactor">
    <cofactor evidence="1">
        <name>[4Fe-4S] cluster</name>
        <dbReference type="ChEBI" id="CHEBI:49883"/>
    </cofactor>
</comment>
<keyword evidence="3" id="KW-0479">Metal-binding</keyword>
<name>A0AAX2TLA4_NEIGO</name>
<dbReference type="InterPro" id="IPR023404">
    <property type="entry name" value="rSAM_horseshoe"/>
</dbReference>
<evidence type="ECO:0000256" key="1">
    <source>
        <dbReference type="ARBA" id="ARBA00001966"/>
    </source>
</evidence>
<dbReference type="SFLD" id="SFLDG01082">
    <property type="entry name" value="B12-binding_domain_containing"/>
    <property type="match status" value="1"/>
</dbReference>
<evidence type="ECO:0000256" key="3">
    <source>
        <dbReference type="ARBA" id="ARBA00022723"/>
    </source>
</evidence>
<reference evidence="6 7" key="1">
    <citation type="submission" date="2019-04" db="EMBL/GenBank/DDBJ databases">
        <title>The CDC panel for molecular diagnostics of ciprofloxacin resistance and its use for research and clinical development.</title>
        <authorList>
            <person name="Liu H."/>
            <person name="Tang K."/>
            <person name="Pham C."/>
            <person name="Schmerer M."/>
        </authorList>
    </citation>
    <scope>NUCLEOTIDE SEQUENCE [LARGE SCALE GENOMIC DNA]</scope>
    <source>
        <strain evidence="6 7">LRRBGS_0742</strain>
    </source>
</reference>
<sequence>DYYPSFDYLHVGELGDATNELIRRLADDTSRPDQQVVLKTIDRLPMTDFPLPAYELAETKKYFLGSIQFSSGCPYQCEFCDIPGLYGRNPRLKSPQQIIAELDKLRACGATDTVYFVDDNFIGNRKAASELLPH</sequence>
<gene>
    <name evidence="6" type="ORF">E8M63_14325</name>
</gene>
<evidence type="ECO:0000256" key="5">
    <source>
        <dbReference type="ARBA" id="ARBA00023014"/>
    </source>
</evidence>
<dbReference type="InterPro" id="IPR058240">
    <property type="entry name" value="rSAM_sf"/>
</dbReference>
<dbReference type="GO" id="GO:0051536">
    <property type="term" value="F:iron-sulfur cluster binding"/>
    <property type="evidence" value="ECO:0007669"/>
    <property type="project" value="UniProtKB-KW"/>
</dbReference>